<dbReference type="SMART" id="SM00462">
    <property type="entry name" value="PTB"/>
    <property type="match status" value="1"/>
</dbReference>
<keyword evidence="4" id="KW-0341">Growth regulation</keyword>
<dbReference type="FunFam" id="2.30.29.30:FF:000036">
    <property type="entry name" value="SHC-transforming protein 1 isoform 3"/>
    <property type="match status" value="1"/>
</dbReference>
<protein>
    <recommendedName>
        <fullName evidence="2">SHC-transforming protein 1</fullName>
    </recommendedName>
    <alternativeName>
        <fullName evidence="6">Src homology 2 domain-containing-transforming protein C1</fullName>
    </alternativeName>
</protein>
<keyword evidence="3" id="KW-0963">Cytoplasm</keyword>
<dbReference type="InterPro" id="IPR006019">
    <property type="entry name" value="PID_Shc-like"/>
</dbReference>
<sequence length="592" mass="63733">MELVPKTKYSHFRSESLSSTDESTSSLLPSAPLTPLTPLGIPSSLSSSSLTPILPPTSPRQAENSPTTLCSFFPRMGALRLGVSAGLLPGLKASSRPGPGEAQAAPVAAEGGGGRVGEAVVELPLAPLALPALALLTDPSLQDMNRLGGASRRVRVEGGQLGGDEWTRHGSFVNKPTRGWLHADNVVTTTGVSYTVRYMGCVEVLQSMRALDFTTRTQVTREAISVVCEAVPGAKGAQRRRKVQPTTRCLSSILGKSNLQFAGMTISLTVSTSSLNLLAADCKQIIANHHMQSISFASGGDPDTAEYVAYVAKDPVNQRACHILECSEGLAQEVISTIGQAFELRFKQYLKNPPKLVTPHDRMAPFDGSAWEEEDEEVAPPPDVPYYNNFPGKQPPPGGLVDMRTRAGHSTGATLPYGQNDIHKQPLPPLPVGVKEGGREMFDDPSYVNVDKTRPPTSAANGNAHRDAFDMKPFDDALGISGSVVLPLAEQLQSEPWFHGPLSRRQAERLLTRDGDFLVRESGTTPGQYVLTGQQGGQPKHLLLVDPEGVVRTKDHRFESVSHLISYHMDNRLPIVSAGSEVCLQQPVERRQ</sequence>
<evidence type="ECO:0000256" key="8">
    <source>
        <dbReference type="SAM" id="MobiDB-lite"/>
    </source>
</evidence>
<comment type="subcellular location">
    <subcellularLocation>
        <location evidence="1">Cytoplasm</location>
    </subcellularLocation>
</comment>
<dbReference type="GeneID" id="105891930"/>
<dbReference type="GO" id="GO:0005886">
    <property type="term" value="C:plasma membrane"/>
    <property type="evidence" value="ECO:0007669"/>
    <property type="project" value="TreeGrafter"/>
</dbReference>
<dbReference type="KEGG" id="char:105891930"/>
<dbReference type="Proteomes" id="UP000515152">
    <property type="component" value="Chromosome 11"/>
</dbReference>
<dbReference type="PROSITE" id="PS50001">
    <property type="entry name" value="SH2"/>
    <property type="match status" value="1"/>
</dbReference>
<dbReference type="PROSITE" id="PS01179">
    <property type="entry name" value="PID"/>
    <property type="match status" value="1"/>
</dbReference>
<dbReference type="Pfam" id="PF00017">
    <property type="entry name" value="SH2"/>
    <property type="match status" value="1"/>
</dbReference>
<dbReference type="OrthoDB" id="9938362at2759"/>
<dbReference type="AlphaFoldDB" id="A0A6P8G682"/>
<dbReference type="RefSeq" id="XP_031431566.1">
    <property type="nucleotide sequence ID" value="XM_031575706.2"/>
</dbReference>
<name>A0A6P8G682_CLUHA</name>
<dbReference type="PRINTS" id="PR00629">
    <property type="entry name" value="SHCPIDOMAIN"/>
</dbReference>
<dbReference type="SMART" id="SM00252">
    <property type="entry name" value="SH2"/>
    <property type="match status" value="1"/>
</dbReference>
<feature type="region of interest" description="Disordered" evidence="8">
    <location>
        <begin position="1"/>
        <end position="31"/>
    </location>
</feature>
<dbReference type="InterPro" id="IPR011993">
    <property type="entry name" value="PH-like_dom_sf"/>
</dbReference>
<evidence type="ECO:0000259" key="9">
    <source>
        <dbReference type="PROSITE" id="PS01179"/>
    </source>
</evidence>
<dbReference type="GO" id="GO:0035556">
    <property type="term" value="P:intracellular signal transduction"/>
    <property type="evidence" value="ECO:0007669"/>
    <property type="project" value="InterPro"/>
</dbReference>
<dbReference type="SUPFAM" id="SSF50729">
    <property type="entry name" value="PH domain-like"/>
    <property type="match status" value="1"/>
</dbReference>
<proteinExistence type="predicted"/>
<accession>A0A6P8G682</accession>
<dbReference type="InterPro" id="IPR000980">
    <property type="entry name" value="SH2"/>
</dbReference>
<dbReference type="GO" id="GO:0007169">
    <property type="term" value="P:cell surface receptor protein tyrosine kinase signaling pathway"/>
    <property type="evidence" value="ECO:0007669"/>
    <property type="project" value="TreeGrafter"/>
</dbReference>
<evidence type="ECO:0000313" key="11">
    <source>
        <dbReference type="Proteomes" id="UP000515152"/>
    </source>
</evidence>
<dbReference type="SUPFAM" id="SSF55550">
    <property type="entry name" value="SH2 domain"/>
    <property type="match status" value="1"/>
</dbReference>
<keyword evidence="11" id="KW-1185">Reference proteome</keyword>
<dbReference type="CDD" id="cd01209">
    <property type="entry name" value="PTB_Shc"/>
    <property type="match status" value="1"/>
</dbReference>
<evidence type="ECO:0000256" key="1">
    <source>
        <dbReference type="ARBA" id="ARBA00004496"/>
    </source>
</evidence>
<evidence type="ECO:0000256" key="2">
    <source>
        <dbReference type="ARBA" id="ARBA00020297"/>
    </source>
</evidence>
<dbReference type="InterPro" id="IPR036860">
    <property type="entry name" value="SH2_dom_sf"/>
</dbReference>
<feature type="compositionally biased region" description="Low complexity" evidence="8">
    <location>
        <begin position="15"/>
        <end position="31"/>
    </location>
</feature>
<feature type="domain" description="PID" evidence="9">
    <location>
        <begin position="191"/>
        <end position="371"/>
    </location>
</feature>
<gene>
    <name evidence="12" type="primary">shc1</name>
</gene>
<dbReference type="PANTHER" id="PTHR10337:SF2">
    <property type="entry name" value="SHC-TRANSFORMING PROTEIN 1"/>
    <property type="match status" value="1"/>
</dbReference>
<evidence type="ECO:0000256" key="7">
    <source>
        <dbReference type="PROSITE-ProRule" id="PRU00191"/>
    </source>
</evidence>
<dbReference type="CTD" id="6464"/>
<evidence type="ECO:0000259" key="10">
    <source>
        <dbReference type="PROSITE" id="PS50001"/>
    </source>
</evidence>
<evidence type="ECO:0000256" key="4">
    <source>
        <dbReference type="ARBA" id="ARBA00022604"/>
    </source>
</evidence>
<feature type="region of interest" description="Disordered" evidence="8">
    <location>
        <begin position="445"/>
        <end position="465"/>
    </location>
</feature>
<evidence type="ECO:0000256" key="6">
    <source>
        <dbReference type="ARBA" id="ARBA00031530"/>
    </source>
</evidence>
<dbReference type="CDD" id="cd09925">
    <property type="entry name" value="SH2_SHC"/>
    <property type="match status" value="1"/>
</dbReference>
<dbReference type="InterPro" id="IPR035676">
    <property type="entry name" value="SHC_SH2"/>
</dbReference>
<keyword evidence="5 7" id="KW-0727">SH2 domain</keyword>
<feature type="region of interest" description="Disordered" evidence="8">
    <location>
        <begin position="47"/>
        <end position="67"/>
    </location>
</feature>
<dbReference type="PANTHER" id="PTHR10337">
    <property type="entry name" value="SHC TRANSFORMING PROTEIN"/>
    <property type="match status" value="1"/>
</dbReference>
<dbReference type="InterPro" id="IPR006020">
    <property type="entry name" value="PTB/PI_dom"/>
</dbReference>
<evidence type="ECO:0000313" key="12">
    <source>
        <dbReference type="RefSeq" id="XP_031431566.1"/>
    </source>
</evidence>
<dbReference type="PRINTS" id="PR00401">
    <property type="entry name" value="SH2DOMAIN"/>
</dbReference>
<feature type="region of interest" description="Disordered" evidence="8">
    <location>
        <begin position="398"/>
        <end position="427"/>
    </location>
</feature>
<reference evidence="12" key="1">
    <citation type="submission" date="2025-08" db="UniProtKB">
        <authorList>
            <consortium name="RefSeq"/>
        </authorList>
    </citation>
    <scope>IDENTIFICATION</scope>
</reference>
<organism evidence="11 12">
    <name type="scientific">Clupea harengus</name>
    <name type="common">Atlantic herring</name>
    <dbReference type="NCBI Taxonomy" id="7950"/>
    <lineage>
        <taxon>Eukaryota</taxon>
        <taxon>Metazoa</taxon>
        <taxon>Chordata</taxon>
        <taxon>Craniata</taxon>
        <taxon>Vertebrata</taxon>
        <taxon>Euteleostomi</taxon>
        <taxon>Actinopterygii</taxon>
        <taxon>Neopterygii</taxon>
        <taxon>Teleostei</taxon>
        <taxon>Clupei</taxon>
        <taxon>Clupeiformes</taxon>
        <taxon>Clupeoidei</taxon>
        <taxon>Clupeidae</taxon>
        <taxon>Clupea</taxon>
    </lineage>
</organism>
<dbReference type="Gene3D" id="3.30.505.10">
    <property type="entry name" value="SH2 domain"/>
    <property type="match status" value="1"/>
</dbReference>
<evidence type="ECO:0000256" key="3">
    <source>
        <dbReference type="ARBA" id="ARBA00022490"/>
    </source>
</evidence>
<dbReference type="FunFam" id="3.30.505.10:FF:000005">
    <property type="entry name" value="SHC-transforming protein 1 isoform 3"/>
    <property type="match status" value="1"/>
</dbReference>
<dbReference type="Gene3D" id="2.30.29.30">
    <property type="entry name" value="Pleckstrin-homology domain (PH domain)/Phosphotyrosine-binding domain (PTB)"/>
    <property type="match status" value="1"/>
</dbReference>
<feature type="domain" description="SH2" evidence="10">
    <location>
        <begin position="497"/>
        <end position="588"/>
    </location>
</feature>
<dbReference type="GO" id="GO:0005737">
    <property type="term" value="C:cytoplasm"/>
    <property type="evidence" value="ECO:0007669"/>
    <property type="project" value="UniProtKB-SubCell"/>
</dbReference>
<dbReference type="InterPro" id="IPR051235">
    <property type="entry name" value="CEP152/SHC-Transforming"/>
</dbReference>
<dbReference type="Pfam" id="PF00640">
    <property type="entry name" value="PID"/>
    <property type="match status" value="1"/>
</dbReference>
<evidence type="ECO:0000256" key="5">
    <source>
        <dbReference type="ARBA" id="ARBA00022999"/>
    </source>
</evidence>
<dbReference type="GO" id="GO:0030971">
    <property type="term" value="F:receptor tyrosine kinase binding"/>
    <property type="evidence" value="ECO:0007669"/>
    <property type="project" value="TreeGrafter"/>
</dbReference>